<protein>
    <submittedName>
        <fullName evidence="2">Uncharacterized protein</fullName>
    </submittedName>
</protein>
<gene>
    <name evidence="2" type="ORF">A3J78_01785</name>
</gene>
<sequence>MKKKNFFLKIRVFDFRWILSLVLLLFTSIVAIYYLTLDQQSEQTIINQVANRNLTIARSGVLSIEDFFQDRKTEILLLAQSQTIQSLQEQEGRKLFKLFIDNLFDQQIPLADINRVDKNGIIVWSTDTSDSRSNEGTDVNDREYFNWAKNQAQSEEVYISKPLTARGGLLKGEAIINIAVPVYYQELFNGLIFFSFSMPTLTEKYLSPIITSPSALSHLVNQDGSIIASSQSFTDKSAVLGQSTEINALQIDPALQKTLTGSEGSLIHSSPLFTQTLGINDKIITSYSPVKVANNFWSLWISTPYSQALTIIKPLKQKQSLGFSLILIGLAVIGVTFVFGIRLAQRNAFVKGFNQYQLQVKKLKQKEN</sequence>
<reference evidence="2 3" key="1">
    <citation type="journal article" date="2016" name="Nat. Commun.">
        <title>Thousands of microbial genomes shed light on interconnected biogeochemical processes in an aquifer system.</title>
        <authorList>
            <person name="Anantharaman K."/>
            <person name="Brown C.T."/>
            <person name="Hug L.A."/>
            <person name="Sharon I."/>
            <person name="Castelle C.J."/>
            <person name="Probst A.J."/>
            <person name="Thomas B.C."/>
            <person name="Singh A."/>
            <person name="Wilkins M.J."/>
            <person name="Karaoz U."/>
            <person name="Brodie E.L."/>
            <person name="Williams K.H."/>
            <person name="Hubbard S.S."/>
            <person name="Banfield J.F."/>
        </authorList>
    </citation>
    <scope>NUCLEOTIDE SEQUENCE [LARGE SCALE GENOMIC DNA]</scope>
</reference>
<keyword evidence="1" id="KW-1133">Transmembrane helix</keyword>
<evidence type="ECO:0000256" key="1">
    <source>
        <dbReference type="SAM" id="Phobius"/>
    </source>
</evidence>
<dbReference type="AlphaFoldDB" id="A0A1F5DF20"/>
<accession>A0A1F5DF20</accession>
<dbReference type="Gene3D" id="3.30.450.20">
    <property type="entry name" value="PAS domain"/>
    <property type="match status" value="1"/>
</dbReference>
<keyword evidence="1" id="KW-0812">Transmembrane</keyword>
<name>A0A1F5DF20_9BACT</name>
<keyword evidence="1" id="KW-0472">Membrane</keyword>
<evidence type="ECO:0000313" key="3">
    <source>
        <dbReference type="Proteomes" id="UP000178758"/>
    </source>
</evidence>
<feature type="transmembrane region" description="Helical" evidence="1">
    <location>
        <begin position="321"/>
        <end position="341"/>
    </location>
</feature>
<dbReference type="EMBL" id="MEZJ01000029">
    <property type="protein sequence ID" value="OGD53640.1"/>
    <property type="molecule type" value="Genomic_DNA"/>
</dbReference>
<evidence type="ECO:0000313" key="2">
    <source>
        <dbReference type="EMBL" id="OGD53640.1"/>
    </source>
</evidence>
<feature type="transmembrane region" description="Helical" evidence="1">
    <location>
        <begin position="12"/>
        <end position="35"/>
    </location>
</feature>
<comment type="caution">
    <text evidence="2">The sequence shown here is derived from an EMBL/GenBank/DDBJ whole genome shotgun (WGS) entry which is preliminary data.</text>
</comment>
<dbReference type="CDD" id="cd12914">
    <property type="entry name" value="PDC1_DGC_like"/>
    <property type="match status" value="1"/>
</dbReference>
<dbReference type="Proteomes" id="UP000178758">
    <property type="component" value="Unassembled WGS sequence"/>
</dbReference>
<organism evidence="2 3">
    <name type="scientific">Candidatus Beckwithbacteria bacterium RBG_13_35_6</name>
    <dbReference type="NCBI Taxonomy" id="1797456"/>
    <lineage>
        <taxon>Bacteria</taxon>
        <taxon>Candidatus Beckwithiibacteriota</taxon>
    </lineage>
</organism>
<proteinExistence type="predicted"/>